<evidence type="ECO:0000256" key="1">
    <source>
        <dbReference type="ARBA" id="ARBA00006484"/>
    </source>
</evidence>
<dbReference type="Gene3D" id="3.40.50.720">
    <property type="entry name" value="NAD(P)-binding Rossmann-like Domain"/>
    <property type="match status" value="1"/>
</dbReference>
<dbReference type="OrthoDB" id="9781117at2"/>
<evidence type="ECO:0000256" key="2">
    <source>
        <dbReference type="ARBA" id="ARBA00022857"/>
    </source>
</evidence>
<dbReference type="PANTHER" id="PTHR43490">
    <property type="entry name" value="(+)-NEOMENTHOL DEHYDROGENASE"/>
    <property type="match status" value="1"/>
</dbReference>
<dbReference type="EMBL" id="CP109071">
    <property type="protein sequence ID" value="WSA31108.1"/>
    <property type="molecule type" value="Genomic_DNA"/>
</dbReference>
<evidence type="ECO:0000256" key="3">
    <source>
        <dbReference type="ARBA" id="ARBA00023002"/>
    </source>
</evidence>
<dbReference type="InterPro" id="IPR036291">
    <property type="entry name" value="NAD(P)-bd_dom_sf"/>
</dbReference>
<comment type="similarity">
    <text evidence="1 4">Belongs to the short-chain dehydrogenases/reductases (SDR) family.</text>
</comment>
<dbReference type="RefSeq" id="WP_091630113.1">
    <property type="nucleotide sequence ID" value="NZ_CP109071.1"/>
</dbReference>
<dbReference type="PRINTS" id="PR00080">
    <property type="entry name" value="SDRFAMILY"/>
</dbReference>
<dbReference type="Proteomes" id="UP001334804">
    <property type="component" value="Chromosome"/>
</dbReference>
<gene>
    <name evidence="5" type="ORF">GA0070608_4054</name>
    <name evidence="6" type="ORF">OIE14_23560</name>
</gene>
<dbReference type="CDD" id="cd05324">
    <property type="entry name" value="carb_red_PTCR-like_SDR_c"/>
    <property type="match status" value="1"/>
</dbReference>
<proteinExistence type="inferred from homology"/>
<dbReference type="GO" id="GO:0016616">
    <property type="term" value="F:oxidoreductase activity, acting on the CH-OH group of donors, NAD or NADP as acceptor"/>
    <property type="evidence" value="ECO:0007669"/>
    <property type="project" value="InterPro"/>
</dbReference>
<dbReference type="AlphaFoldDB" id="A0A1C6VT86"/>
<dbReference type="InterPro" id="IPR045313">
    <property type="entry name" value="CBR1-like"/>
</dbReference>
<dbReference type="STRING" id="47871.GA0070608_4054"/>
<keyword evidence="3" id="KW-0560">Oxidoreductase</keyword>
<dbReference type="PRINTS" id="PR00081">
    <property type="entry name" value="GDHRDH"/>
</dbReference>
<reference evidence="6 8" key="3">
    <citation type="submission" date="2022-10" db="EMBL/GenBank/DDBJ databases">
        <title>The complete genomes of actinobacterial strains from the NBC collection.</title>
        <authorList>
            <person name="Joergensen T.S."/>
            <person name="Alvarez Arevalo M."/>
            <person name="Sterndorff E.B."/>
            <person name="Faurdal D."/>
            <person name="Vuksanovic O."/>
            <person name="Mourched A.-S."/>
            <person name="Charusanti P."/>
            <person name="Shaw S."/>
            <person name="Blin K."/>
            <person name="Weber T."/>
        </authorList>
    </citation>
    <scope>NUCLEOTIDE SEQUENCE [LARGE SCALE GENOMIC DNA]</scope>
    <source>
        <strain evidence="6 8">NBC 01809</strain>
    </source>
</reference>
<accession>A0A1C6VT86</accession>
<evidence type="ECO:0000313" key="8">
    <source>
        <dbReference type="Proteomes" id="UP001334804"/>
    </source>
</evidence>
<evidence type="ECO:0000313" key="5">
    <source>
        <dbReference type="EMBL" id="SCL69569.1"/>
    </source>
</evidence>
<dbReference type="EMBL" id="FMIC01000002">
    <property type="protein sequence ID" value="SCL69569.1"/>
    <property type="molecule type" value="Genomic_DNA"/>
</dbReference>
<dbReference type="InterPro" id="IPR002347">
    <property type="entry name" value="SDR_fam"/>
</dbReference>
<keyword evidence="2" id="KW-0521">NADP</keyword>
<dbReference type="PANTHER" id="PTHR43490:SF99">
    <property type="entry name" value="SHORT-CHAIN DEHYDROGENASE_REDUCTASE"/>
    <property type="match status" value="1"/>
</dbReference>
<dbReference type="SUPFAM" id="SSF51735">
    <property type="entry name" value="NAD(P)-binding Rossmann-fold domains"/>
    <property type="match status" value="1"/>
</dbReference>
<evidence type="ECO:0000313" key="7">
    <source>
        <dbReference type="Proteomes" id="UP000199343"/>
    </source>
</evidence>
<dbReference type="Pfam" id="PF00106">
    <property type="entry name" value="adh_short"/>
    <property type="match status" value="1"/>
</dbReference>
<keyword evidence="8" id="KW-1185">Reference proteome</keyword>
<sequence length="241" mass="24762">MSAQVALVTGANRGIGYEIARGLAAAGMRVLIGARSAQRGREAAEKLAVAGYDVSTVRLDVTDAESVAATARTIEQAYGRLDVLVNNAAVLLDFGIAPSATPLDAVRRTFETNVLGVVAVTNALLPLLRGAPAGRIVNLSSELGSLTAATDPTSPTSRMPMVAYNVSKSAVNAVTVSYANELRDTPIKVNAADPGYCATDMNGGEGDYTPQQGASVAIRLATLPADGPSGGYFNEAGPLPW</sequence>
<dbReference type="Proteomes" id="UP000199343">
    <property type="component" value="Unassembled WGS sequence"/>
</dbReference>
<evidence type="ECO:0000256" key="4">
    <source>
        <dbReference type="RuleBase" id="RU000363"/>
    </source>
</evidence>
<dbReference type="InterPro" id="IPR020904">
    <property type="entry name" value="Sc_DH/Rdtase_CS"/>
</dbReference>
<protein>
    <submittedName>
        <fullName evidence="5">NAD(P)-dependent dehydrogenase, short-chain alcohol dehydrogenase family</fullName>
    </submittedName>
    <submittedName>
        <fullName evidence="6">SDR family oxidoreductase</fullName>
    </submittedName>
</protein>
<organism evidence="5 7">
    <name type="scientific">Micromonospora peucetia</name>
    <dbReference type="NCBI Taxonomy" id="47871"/>
    <lineage>
        <taxon>Bacteria</taxon>
        <taxon>Bacillati</taxon>
        <taxon>Actinomycetota</taxon>
        <taxon>Actinomycetes</taxon>
        <taxon>Micromonosporales</taxon>
        <taxon>Micromonosporaceae</taxon>
        <taxon>Micromonospora</taxon>
    </lineage>
</organism>
<reference evidence="7" key="1">
    <citation type="submission" date="2016-06" db="EMBL/GenBank/DDBJ databases">
        <authorList>
            <person name="Varghese N."/>
            <person name="Submissions Spin"/>
        </authorList>
    </citation>
    <scope>NUCLEOTIDE SEQUENCE [LARGE SCALE GENOMIC DNA]</scope>
    <source>
        <strain evidence="7">DSM 43363</strain>
    </source>
</reference>
<reference evidence="5" key="2">
    <citation type="submission" date="2016-06" db="EMBL/GenBank/DDBJ databases">
        <authorList>
            <person name="Kjaerup R.B."/>
            <person name="Dalgaard T.S."/>
            <person name="Juul-Madsen H.R."/>
        </authorList>
    </citation>
    <scope>NUCLEOTIDE SEQUENCE [LARGE SCALE GENOMIC DNA]</scope>
    <source>
        <strain evidence="5">DSM 43363</strain>
    </source>
</reference>
<evidence type="ECO:0000313" key="6">
    <source>
        <dbReference type="EMBL" id="WSA31108.1"/>
    </source>
</evidence>
<name>A0A1C6VT86_9ACTN</name>
<dbReference type="PROSITE" id="PS00061">
    <property type="entry name" value="ADH_SHORT"/>
    <property type="match status" value="1"/>
</dbReference>